<feature type="transmembrane region" description="Helical" evidence="1">
    <location>
        <begin position="99"/>
        <end position="128"/>
    </location>
</feature>
<proteinExistence type="predicted"/>
<keyword evidence="3" id="KW-1185">Reference proteome</keyword>
<comment type="caution">
    <text evidence="2">The sequence shown here is derived from an EMBL/GenBank/DDBJ whole genome shotgun (WGS) entry which is preliminary data.</text>
</comment>
<dbReference type="Pfam" id="PF12730">
    <property type="entry name" value="ABC2_membrane_4"/>
    <property type="match status" value="1"/>
</dbReference>
<feature type="transmembrane region" description="Helical" evidence="1">
    <location>
        <begin position="148"/>
        <end position="169"/>
    </location>
</feature>
<gene>
    <name evidence="2" type="ORF">GCM10009838_48980</name>
</gene>
<evidence type="ECO:0000313" key="3">
    <source>
        <dbReference type="Proteomes" id="UP001499854"/>
    </source>
</evidence>
<keyword evidence="1" id="KW-0472">Membrane</keyword>
<feature type="transmembrane region" description="Helical" evidence="1">
    <location>
        <begin position="60"/>
        <end position="78"/>
    </location>
</feature>
<keyword evidence="1" id="KW-1133">Transmembrane helix</keyword>
<accession>A0ABP5DN11</accession>
<evidence type="ECO:0000313" key="2">
    <source>
        <dbReference type="EMBL" id="GAA1981852.1"/>
    </source>
</evidence>
<dbReference type="EMBL" id="BAAAQM010000029">
    <property type="protein sequence ID" value="GAA1981852.1"/>
    <property type="molecule type" value="Genomic_DNA"/>
</dbReference>
<dbReference type="Proteomes" id="UP001499854">
    <property type="component" value="Unassembled WGS sequence"/>
</dbReference>
<name>A0ABP5DN11_9ACTN</name>
<organism evidence="2 3">
    <name type="scientific">Catenulispora subtropica</name>
    <dbReference type="NCBI Taxonomy" id="450798"/>
    <lineage>
        <taxon>Bacteria</taxon>
        <taxon>Bacillati</taxon>
        <taxon>Actinomycetota</taxon>
        <taxon>Actinomycetes</taxon>
        <taxon>Catenulisporales</taxon>
        <taxon>Catenulisporaceae</taxon>
        <taxon>Catenulispora</taxon>
    </lineage>
</organism>
<keyword evidence="1" id="KW-0812">Transmembrane</keyword>
<protein>
    <submittedName>
        <fullName evidence="2">ABC transporter permease</fullName>
    </submittedName>
</protein>
<dbReference type="RefSeq" id="WP_344659440.1">
    <property type="nucleotide sequence ID" value="NZ_BAAAQM010000029.1"/>
</dbReference>
<reference evidence="3" key="1">
    <citation type="journal article" date="2019" name="Int. J. Syst. Evol. Microbiol.">
        <title>The Global Catalogue of Microorganisms (GCM) 10K type strain sequencing project: providing services to taxonomists for standard genome sequencing and annotation.</title>
        <authorList>
            <consortium name="The Broad Institute Genomics Platform"/>
            <consortium name="The Broad Institute Genome Sequencing Center for Infectious Disease"/>
            <person name="Wu L."/>
            <person name="Ma J."/>
        </authorList>
    </citation>
    <scope>NUCLEOTIDE SEQUENCE [LARGE SCALE GENOMIC DNA]</scope>
    <source>
        <strain evidence="3">JCM 16013</strain>
    </source>
</reference>
<evidence type="ECO:0000256" key="1">
    <source>
        <dbReference type="SAM" id="Phobius"/>
    </source>
</evidence>
<feature type="transmembrane region" description="Helical" evidence="1">
    <location>
        <begin position="237"/>
        <end position="255"/>
    </location>
</feature>
<feature type="transmembrane region" description="Helical" evidence="1">
    <location>
        <begin position="176"/>
        <end position="193"/>
    </location>
</feature>
<sequence length="260" mass="27721">MTNLLRAEWIKIRSLRSFVAGLLLGALGVLSCNVNAVIADRSPHRGVRLLGGGGVFTNDAHIVVLYLFGSIGAMVMVSEYGSGLIRTTFTAVPARTEVLAAKAIVVAAVTAFAGLVTYVVSLIVTLILAGQHRFPSVLLHDADFHRAMAASILLFPLSALTGLGVGVVVRHTATTIVAVSVLLVLLPTFVTSQKRAWVNDLHNATPFAAWQRLTLGRLNGWRPGDGGFANPTIGGSWLVYLLWPSIALLLALLAIRRRDV</sequence>
<dbReference type="PROSITE" id="PS51257">
    <property type="entry name" value="PROKAR_LIPOPROTEIN"/>
    <property type="match status" value="1"/>
</dbReference>